<gene>
    <name evidence="1" type="ORF">A3843_10745</name>
</gene>
<dbReference type="InterPro" id="IPR038301">
    <property type="entry name" value="AraC-like_sf"/>
</dbReference>
<protein>
    <submittedName>
        <fullName evidence="1">Regulator of CtrA degradation</fullName>
    </submittedName>
</protein>
<proteinExistence type="predicted"/>
<dbReference type="Pfam" id="PF07323">
    <property type="entry name" value="DUF1465"/>
    <property type="match status" value="1"/>
</dbReference>
<dbReference type="Gene3D" id="1.10.8.930">
    <property type="entry name" value="Protein of unknown function DUF1465"/>
    <property type="match status" value="1"/>
</dbReference>
<dbReference type="OrthoDB" id="9799531at2"/>
<dbReference type="AlphaFoldDB" id="A0A1U7JH42"/>
<sequence length="173" mass="19470">MTELPHQDRHTLSFATKLVRSDNFNTLFKEGMGLVEETATYLDGIGRAESRELDRSAALAYSTESMRLTTRLMQLASWLLLQRAVNEGEMSQEQASNEKNKVRLDRHVTGLDVPAWDQLPESLTDLITRSVRLQERIIHMDTMLARENTVEPATANDNPVAAQLSQLNAAFGK</sequence>
<reference evidence="1 2" key="1">
    <citation type="submission" date="2016-03" db="EMBL/GenBank/DDBJ databases">
        <title>Genome sequence of Nesiotobacter sp. nov., a moderately halophilic alphaproteobacterium isolated from the Yellow Sea, China.</title>
        <authorList>
            <person name="Zhang G."/>
            <person name="Zhang R."/>
        </authorList>
    </citation>
    <scope>NUCLEOTIDE SEQUENCE [LARGE SCALE GENOMIC DNA]</scope>
    <source>
        <strain evidence="1 2">WB1-6</strain>
    </source>
</reference>
<dbReference type="STRING" id="197461.A3843_10745"/>
<dbReference type="InterPro" id="IPR010848">
    <property type="entry name" value="DUF1465"/>
</dbReference>
<organism evidence="1 2">
    <name type="scientific">Pseudovibrio exalbescens</name>
    <dbReference type="NCBI Taxonomy" id="197461"/>
    <lineage>
        <taxon>Bacteria</taxon>
        <taxon>Pseudomonadati</taxon>
        <taxon>Pseudomonadota</taxon>
        <taxon>Alphaproteobacteria</taxon>
        <taxon>Hyphomicrobiales</taxon>
        <taxon>Stappiaceae</taxon>
        <taxon>Pseudovibrio</taxon>
    </lineage>
</organism>
<accession>A0A1U7JH42</accession>
<dbReference type="Proteomes" id="UP000185783">
    <property type="component" value="Unassembled WGS sequence"/>
</dbReference>
<evidence type="ECO:0000313" key="1">
    <source>
        <dbReference type="EMBL" id="OKL44049.1"/>
    </source>
</evidence>
<comment type="caution">
    <text evidence="1">The sequence shown here is derived from an EMBL/GenBank/DDBJ whole genome shotgun (WGS) entry which is preliminary data.</text>
</comment>
<dbReference type="EMBL" id="LVVZ01000015">
    <property type="protein sequence ID" value="OKL44049.1"/>
    <property type="molecule type" value="Genomic_DNA"/>
</dbReference>
<name>A0A1U7JH42_9HYPH</name>
<keyword evidence="2" id="KW-1185">Reference proteome</keyword>
<dbReference type="RefSeq" id="WP_028481145.1">
    <property type="nucleotide sequence ID" value="NZ_LVVZ01000015.1"/>
</dbReference>
<evidence type="ECO:0000313" key="2">
    <source>
        <dbReference type="Proteomes" id="UP000185783"/>
    </source>
</evidence>